<keyword evidence="6" id="KW-1133">Transmembrane helix</keyword>
<keyword evidence="4" id="KW-0572">Peptidoglycan-anchor</keyword>
<keyword evidence="1" id="KW-0134">Cell wall</keyword>
<feature type="region of interest" description="Disordered" evidence="5">
    <location>
        <begin position="1"/>
        <end position="24"/>
    </location>
</feature>
<evidence type="ECO:0000256" key="5">
    <source>
        <dbReference type="SAM" id="MobiDB-lite"/>
    </source>
</evidence>
<keyword evidence="3" id="KW-0732">Signal</keyword>
<accession>A0ABV7YL94</accession>
<dbReference type="Proteomes" id="UP001595699">
    <property type="component" value="Unassembled WGS sequence"/>
</dbReference>
<evidence type="ECO:0000256" key="1">
    <source>
        <dbReference type="ARBA" id="ARBA00022512"/>
    </source>
</evidence>
<evidence type="ECO:0000313" key="9">
    <source>
        <dbReference type="Proteomes" id="UP001595699"/>
    </source>
</evidence>
<dbReference type="PROSITE" id="PS50847">
    <property type="entry name" value="GRAM_POS_ANCHORING"/>
    <property type="match status" value="1"/>
</dbReference>
<feature type="domain" description="Gram-positive cocci surface proteins LPxTG" evidence="7">
    <location>
        <begin position="17"/>
        <end position="54"/>
    </location>
</feature>
<sequence length="54" mass="5390">MSSTQQTAARSSSGCALAKTGGDASTSFTTASVLLGAGALLTAGSAFRRRKRKP</sequence>
<feature type="compositionally biased region" description="Low complexity" evidence="5">
    <location>
        <begin position="1"/>
        <end position="13"/>
    </location>
</feature>
<reference evidence="9" key="1">
    <citation type="journal article" date="2019" name="Int. J. Syst. Evol. Microbiol.">
        <title>The Global Catalogue of Microorganisms (GCM) 10K type strain sequencing project: providing services to taxonomists for standard genome sequencing and annotation.</title>
        <authorList>
            <consortium name="The Broad Institute Genomics Platform"/>
            <consortium name="The Broad Institute Genome Sequencing Center for Infectious Disease"/>
            <person name="Wu L."/>
            <person name="Ma J."/>
        </authorList>
    </citation>
    <scope>NUCLEOTIDE SEQUENCE [LARGE SCALE GENOMIC DNA]</scope>
    <source>
        <strain evidence="9">CGMCC 4.7241</strain>
    </source>
</reference>
<protein>
    <submittedName>
        <fullName evidence="8">LPXTG cell wall anchor domain-containing protein</fullName>
    </submittedName>
</protein>
<keyword evidence="2" id="KW-0964">Secreted</keyword>
<organism evidence="8 9">
    <name type="scientific">Tenggerimyces flavus</name>
    <dbReference type="NCBI Taxonomy" id="1708749"/>
    <lineage>
        <taxon>Bacteria</taxon>
        <taxon>Bacillati</taxon>
        <taxon>Actinomycetota</taxon>
        <taxon>Actinomycetes</taxon>
        <taxon>Propionibacteriales</taxon>
        <taxon>Nocardioidaceae</taxon>
        <taxon>Tenggerimyces</taxon>
    </lineage>
</organism>
<keyword evidence="6" id="KW-0472">Membrane</keyword>
<evidence type="ECO:0000256" key="3">
    <source>
        <dbReference type="ARBA" id="ARBA00022729"/>
    </source>
</evidence>
<dbReference type="RefSeq" id="WP_205121230.1">
    <property type="nucleotide sequence ID" value="NZ_JAFBCM010000001.1"/>
</dbReference>
<evidence type="ECO:0000259" key="7">
    <source>
        <dbReference type="PROSITE" id="PS50847"/>
    </source>
</evidence>
<dbReference type="EMBL" id="JBHRZH010000037">
    <property type="protein sequence ID" value="MFC3765387.1"/>
    <property type="molecule type" value="Genomic_DNA"/>
</dbReference>
<dbReference type="NCBIfam" id="TIGR01167">
    <property type="entry name" value="LPXTG_anchor"/>
    <property type="match status" value="1"/>
</dbReference>
<proteinExistence type="predicted"/>
<evidence type="ECO:0000313" key="8">
    <source>
        <dbReference type="EMBL" id="MFC3765387.1"/>
    </source>
</evidence>
<name>A0ABV7YL94_9ACTN</name>
<gene>
    <name evidence="8" type="ORF">ACFOUW_31455</name>
</gene>
<evidence type="ECO:0000256" key="6">
    <source>
        <dbReference type="SAM" id="Phobius"/>
    </source>
</evidence>
<keyword evidence="9" id="KW-1185">Reference proteome</keyword>
<comment type="caution">
    <text evidence="8">The sequence shown here is derived from an EMBL/GenBank/DDBJ whole genome shotgun (WGS) entry which is preliminary data.</text>
</comment>
<evidence type="ECO:0000256" key="4">
    <source>
        <dbReference type="ARBA" id="ARBA00023088"/>
    </source>
</evidence>
<dbReference type="InterPro" id="IPR019931">
    <property type="entry name" value="LPXTG_anchor"/>
</dbReference>
<keyword evidence="6" id="KW-0812">Transmembrane</keyword>
<evidence type="ECO:0000256" key="2">
    <source>
        <dbReference type="ARBA" id="ARBA00022525"/>
    </source>
</evidence>
<feature type="transmembrane region" description="Helical" evidence="6">
    <location>
        <begin position="28"/>
        <end position="47"/>
    </location>
</feature>